<proteinExistence type="predicted"/>
<dbReference type="SUPFAM" id="SSF48208">
    <property type="entry name" value="Six-hairpin glycosidases"/>
    <property type="match status" value="1"/>
</dbReference>
<gene>
    <name evidence="1" type="ORF">ERIC2_c30570</name>
</gene>
<organism evidence="1 2">
    <name type="scientific">Paenibacillus larvae subsp. larvae DSM 25430</name>
    <dbReference type="NCBI Taxonomy" id="697284"/>
    <lineage>
        <taxon>Bacteria</taxon>
        <taxon>Bacillati</taxon>
        <taxon>Bacillota</taxon>
        <taxon>Bacilli</taxon>
        <taxon>Bacillales</taxon>
        <taxon>Paenibacillaceae</taxon>
        <taxon>Paenibacillus</taxon>
    </lineage>
</organism>
<dbReference type="PANTHER" id="PTHR31047:SF0">
    <property type="entry name" value="MEIOTICALLY UP-REGULATED GENE 157 PROTEIN"/>
    <property type="match status" value="1"/>
</dbReference>
<dbReference type="InterPro" id="IPR012341">
    <property type="entry name" value="6hp_glycosidase-like_sf"/>
</dbReference>
<evidence type="ECO:0000313" key="1">
    <source>
        <dbReference type="EMBL" id="AHD06832.1"/>
    </source>
</evidence>
<dbReference type="EMBL" id="CP003355">
    <property type="protein sequence ID" value="AHD06832.1"/>
    <property type="molecule type" value="Genomic_DNA"/>
</dbReference>
<dbReference type="eggNOG" id="COG3538">
    <property type="taxonomic scope" value="Bacteria"/>
</dbReference>
<dbReference type="PANTHER" id="PTHR31047">
    <property type="entry name" value="MEIOTICALLY UP-REGULATED GENE 157 PROTEIN"/>
    <property type="match status" value="1"/>
</dbReference>
<dbReference type="Proteomes" id="UP000029431">
    <property type="component" value="Chromosome"/>
</dbReference>
<evidence type="ECO:0008006" key="3">
    <source>
        <dbReference type="Google" id="ProtNLM"/>
    </source>
</evidence>
<dbReference type="PATRIC" id="fig|697284.3.peg.2914"/>
<reference evidence="1 2" key="1">
    <citation type="journal article" date="2014" name="PLoS ONE">
        <title>How to Kill the Honey Bee Larva: Genomic Potential and Virulence Mechanisms of Paenibacillus larvae.</title>
        <authorList>
            <person name="Djukic M."/>
            <person name="Brzuszkiewicz E."/>
            <person name="Funfhaus A."/>
            <person name="Voss J."/>
            <person name="Gollnow K."/>
            <person name="Poppinga L."/>
            <person name="Liesegang H."/>
            <person name="Garcia-Gonzalez E."/>
            <person name="Genersch E."/>
            <person name="Daniel R."/>
        </authorList>
    </citation>
    <scope>NUCLEOTIDE SEQUENCE [LARGE SCALE GENOMIC DNA]</scope>
    <source>
        <strain evidence="1 2">DSM 25430</strain>
    </source>
</reference>
<dbReference type="InterPro" id="IPR008928">
    <property type="entry name" value="6-hairpin_glycosidase_sf"/>
</dbReference>
<name>V9WCJ7_9BACL</name>
<dbReference type="HOGENOM" id="CLU_023537_0_0_9"/>
<evidence type="ECO:0000313" key="2">
    <source>
        <dbReference type="Proteomes" id="UP000029431"/>
    </source>
</evidence>
<dbReference type="PIRSF" id="PIRSF028846">
    <property type="entry name" value="UCP028846"/>
    <property type="match status" value="1"/>
</dbReference>
<dbReference type="Gene3D" id="1.50.10.10">
    <property type="match status" value="1"/>
</dbReference>
<dbReference type="SMART" id="SM01149">
    <property type="entry name" value="DUF1237"/>
    <property type="match status" value="1"/>
</dbReference>
<dbReference type="InterPro" id="IPR008313">
    <property type="entry name" value="GH125"/>
</dbReference>
<sequence>MSGDGFFPYYFCRKEVSDMTLPKAVQDWLTLAETRLVSEPKLLAMFRQCFPNTLETTTKKLDDGTSFVFTGDIPAMWLRDSSAQVKHYIPLAGQDKELQQIIEGLIKRQMMYITMDPYANAFNETSNDKRWETDLTEINPWVWERKYELDSLCYPIELSYLYWKQTGRTGMFDFTYQSALRAILRLIGTEQRHGEKSDYRFERITGPKTDTLRNQGKGMPVNYTGMTWSGFRPSDDVCTFGYLIPANMFAVVVLGYVEEIARDVFGDPYLAEFAAELKEEIDYGIQTYGIVNHPKYGKIYAYETDGFGNYNLMDDANVPSLLSIPYLGYAPKDDPIYLNTRRFILSEENPYFYRGKVAEGIGSPHTPPCYIWHISLTMQALTSTNEQETDRLIQMLQDTDAGTGFMHEGFHVDDPSKFTRPWFAWANSLFGDLISSLIRQGKWS</sequence>
<dbReference type="AlphaFoldDB" id="V9WCJ7"/>
<keyword evidence="2" id="KW-1185">Reference proteome</keyword>
<accession>V9WCJ7</accession>
<protein>
    <recommendedName>
        <fullName evidence="3">Metal-independent alpha-mannosidase</fullName>
    </recommendedName>
</protein>
<dbReference type="GO" id="GO:0005975">
    <property type="term" value="P:carbohydrate metabolic process"/>
    <property type="evidence" value="ECO:0007669"/>
    <property type="project" value="InterPro"/>
</dbReference>
<dbReference type="KEGG" id="plv:ERIC2_c30570"/>
<dbReference type="Pfam" id="PF06824">
    <property type="entry name" value="Glyco_hydro_125"/>
    <property type="match status" value="1"/>
</dbReference>